<comment type="similarity">
    <text evidence="1">Belongs to the DDI1 family.</text>
</comment>
<dbReference type="CDD" id="cd05483">
    <property type="entry name" value="retropepsin_like_bacteria"/>
    <property type="match status" value="2"/>
</dbReference>
<gene>
    <name evidence="5" type="ORF">Y958_01665</name>
</gene>
<dbReference type="PANTHER" id="PTHR12917">
    <property type="entry name" value="ASPARTYL PROTEASE DDI-RELATED"/>
    <property type="match status" value="1"/>
</dbReference>
<dbReference type="InterPro" id="IPR001969">
    <property type="entry name" value="Aspartic_peptidase_AS"/>
</dbReference>
<reference evidence="5 6" key="1">
    <citation type="submission" date="2017-06" db="EMBL/GenBank/DDBJ databases">
        <title>Complete genome sequence of Nitrospirillum amazonense strain CBAmC, an endophytic nitrogen-fixing and plant growth-promoting bacterium, isolated from sugarcane.</title>
        <authorList>
            <person name="Schwab S."/>
            <person name="dos Santos Teixeira K.R."/>
            <person name="Simoes Araujo J.L."/>
            <person name="Soares Vidal M."/>
            <person name="Borges de Freitas H.R."/>
            <person name="Rivello Crivelaro A.L."/>
            <person name="Bueno de Camargo Nunes A."/>
            <person name="dos Santos C.M."/>
            <person name="Palmeira da Silva Rosa D."/>
            <person name="da Silva Padilha D."/>
            <person name="da Silva E."/>
            <person name="Araujo Terra L."/>
            <person name="Soares Mendes V."/>
            <person name="Farinelli L."/>
            <person name="Magalhaes Cruz L."/>
            <person name="Baldani J.I."/>
        </authorList>
    </citation>
    <scope>NUCLEOTIDE SEQUENCE [LARGE SCALE GENOMIC DNA]</scope>
    <source>
        <strain evidence="5 6">CBAmC</strain>
    </source>
</reference>
<keyword evidence="2" id="KW-0645">Protease</keyword>
<dbReference type="InterPro" id="IPR021109">
    <property type="entry name" value="Peptidase_aspartic_dom_sf"/>
</dbReference>
<dbReference type="SUPFAM" id="SSF50630">
    <property type="entry name" value="Acid proteases"/>
    <property type="match status" value="2"/>
</dbReference>
<dbReference type="PANTHER" id="PTHR12917:SF1">
    <property type="entry name" value="AT13091P"/>
    <property type="match status" value="1"/>
</dbReference>
<keyword evidence="4" id="KW-0378">Hydrolase</keyword>
<dbReference type="Proteomes" id="UP000197153">
    <property type="component" value="Chromosome 1"/>
</dbReference>
<accession>A0A248JMJ5</accession>
<evidence type="ECO:0000256" key="1">
    <source>
        <dbReference type="ARBA" id="ARBA00009136"/>
    </source>
</evidence>
<dbReference type="EMBL" id="CP022110">
    <property type="protein sequence ID" value="ASG19670.1"/>
    <property type="molecule type" value="Genomic_DNA"/>
</dbReference>
<dbReference type="KEGG" id="nao:Y958_01665"/>
<dbReference type="Gene3D" id="2.40.70.10">
    <property type="entry name" value="Acid Proteases"/>
    <property type="match status" value="2"/>
</dbReference>
<dbReference type="GO" id="GO:0006508">
    <property type="term" value="P:proteolysis"/>
    <property type="evidence" value="ECO:0007669"/>
    <property type="project" value="UniProtKB-KW"/>
</dbReference>
<dbReference type="GO" id="GO:0004190">
    <property type="term" value="F:aspartic-type endopeptidase activity"/>
    <property type="evidence" value="ECO:0007669"/>
    <property type="project" value="UniProtKB-KW"/>
</dbReference>
<protein>
    <recommendedName>
        <fullName evidence="7">Peptidase A2 domain-containing protein</fullName>
    </recommendedName>
</protein>
<dbReference type="Pfam" id="PF13975">
    <property type="entry name" value="gag-asp_proteas"/>
    <property type="match status" value="1"/>
</dbReference>
<evidence type="ECO:0000313" key="6">
    <source>
        <dbReference type="Proteomes" id="UP000197153"/>
    </source>
</evidence>
<proteinExistence type="inferred from homology"/>
<keyword evidence="6" id="KW-1185">Reference proteome</keyword>
<keyword evidence="3" id="KW-0064">Aspartyl protease</keyword>
<evidence type="ECO:0000313" key="5">
    <source>
        <dbReference type="EMBL" id="ASG19670.1"/>
    </source>
</evidence>
<evidence type="ECO:0000256" key="4">
    <source>
        <dbReference type="ARBA" id="ARBA00022801"/>
    </source>
</evidence>
<evidence type="ECO:0000256" key="3">
    <source>
        <dbReference type="ARBA" id="ARBA00022750"/>
    </source>
</evidence>
<name>A0A248JMJ5_9PROT</name>
<evidence type="ECO:0000256" key="2">
    <source>
        <dbReference type="ARBA" id="ARBA00022670"/>
    </source>
</evidence>
<dbReference type="InterPro" id="IPR034122">
    <property type="entry name" value="Retropepsin-like_bacterial"/>
</dbReference>
<sequence length="406" mass="43867">MIHMRRFVADYRYACKFSSRFLHNQCIRWRRASPGAKPAWAGVRPFSARWGRVLSRFLMRMATFTGVAMAGALGLALPPEGVTAQAADAQCTLDRWIVPVVMEGNQPLIPGEINGTPVKFLIDTGANDSFILQGAAKRLNLPKGRLKGYAYGVDGKSDINDTVIKTLTLNGSSASDVPMTIAGQGDNLGHPDVVGVLGERFFSHYDVELDFAHSRVVLYTPHNCGDADLMTWQGSYSVASFRPMTSFLPQVIVDLQINGTPIQALLDTGAYFSVLTLDAAQRLGMTPASPDARPVAPSGGVNGKAVSTWVGTFDSFTLGDETIRHPKMRFGLLRSGFDSFNARDATTVAGMQMLLGADFLRSHHVLIAHSQHKLYFSYVGGPVFQTDAPPPAAAAPIAPAAEHQSE</sequence>
<organism evidence="5 6">
    <name type="scientific">Nitrospirillum viridazoti CBAmc</name>
    <dbReference type="NCBI Taxonomy" id="1441467"/>
    <lineage>
        <taxon>Bacteria</taxon>
        <taxon>Pseudomonadati</taxon>
        <taxon>Pseudomonadota</taxon>
        <taxon>Alphaproteobacteria</taxon>
        <taxon>Rhodospirillales</taxon>
        <taxon>Azospirillaceae</taxon>
        <taxon>Nitrospirillum</taxon>
        <taxon>Nitrospirillum viridazoti</taxon>
    </lineage>
</organism>
<dbReference type="Pfam" id="PF13650">
    <property type="entry name" value="Asp_protease_2"/>
    <property type="match status" value="1"/>
</dbReference>
<dbReference type="PROSITE" id="PS00141">
    <property type="entry name" value="ASP_PROTEASE"/>
    <property type="match status" value="1"/>
</dbReference>
<evidence type="ECO:0008006" key="7">
    <source>
        <dbReference type="Google" id="ProtNLM"/>
    </source>
</evidence>
<dbReference type="AlphaFoldDB" id="A0A248JMJ5"/>